<comment type="caution">
    <text evidence="2">The sequence shown here is derived from an EMBL/GenBank/DDBJ whole genome shotgun (WGS) entry which is preliminary data.</text>
</comment>
<reference evidence="2" key="2">
    <citation type="submission" date="2020-02" db="EMBL/GenBank/DDBJ databases">
        <title>Identification and distribution of gene clusters putatively required for synthesis of sphingolipid metabolism inhibitors in phylogenetically diverse species of the filamentous fungus Fusarium.</title>
        <authorList>
            <person name="Kim H.-S."/>
            <person name="Busman M."/>
            <person name="Brown D.W."/>
            <person name="Divon H."/>
            <person name="Uhlig S."/>
            <person name="Proctor R.H."/>
        </authorList>
    </citation>
    <scope>NUCLEOTIDE SEQUENCE</scope>
    <source>
        <strain evidence="2">NRRL 25174</strain>
    </source>
</reference>
<feature type="compositionally biased region" description="Basic and acidic residues" evidence="1">
    <location>
        <begin position="87"/>
        <end position="106"/>
    </location>
</feature>
<dbReference type="Proteomes" id="UP000730481">
    <property type="component" value="Unassembled WGS sequence"/>
</dbReference>
<feature type="compositionally biased region" description="Polar residues" evidence="1">
    <location>
        <begin position="22"/>
        <end position="35"/>
    </location>
</feature>
<organism evidence="2 3">
    <name type="scientific">Fusarium beomiforme</name>
    <dbReference type="NCBI Taxonomy" id="44412"/>
    <lineage>
        <taxon>Eukaryota</taxon>
        <taxon>Fungi</taxon>
        <taxon>Dikarya</taxon>
        <taxon>Ascomycota</taxon>
        <taxon>Pezizomycotina</taxon>
        <taxon>Sordariomycetes</taxon>
        <taxon>Hypocreomycetidae</taxon>
        <taxon>Hypocreales</taxon>
        <taxon>Nectriaceae</taxon>
        <taxon>Fusarium</taxon>
        <taxon>Fusarium burgessii species complex</taxon>
    </lineage>
</organism>
<evidence type="ECO:0000313" key="3">
    <source>
        <dbReference type="Proteomes" id="UP000730481"/>
    </source>
</evidence>
<proteinExistence type="predicted"/>
<dbReference type="OrthoDB" id="4132874at2759"/>
<protein>
    <submittedName>
        <fullName evidence="2">Uncharacterized protein</fullName>
    </submittedName>
</protein>
<name>A0A9P5AS01_9HYPO</name>
<dbReference type="EMBL" id="PVQB02000088">
    <property type="protein sequence ID" value="KAF4343591.1"/>
    <property type="molecule type" value="Genomic_DNA"/>
</dbReference>
<sequence>MSGTAPNDPAPGGHSRDVEQTPLDSNQHGQAQNLIDETKDTAGQVVDADLGANIDAAKTGGLSSRVDDILNQPSKGRVGGTLSAQRKASEVDEKGFKVGEEGDLHNLAHSKQP</sequence>
<dbReference type="AlphaFoldDB" id="A0A9P5AS01"/>
<evidence type="ECO:0000313" key="2">
    <source>
        <dbReference type="EMBL" id="KAF4343591.1"/>
    </source>
</evidence>
<reference evidence="2" key="1">
    <citation type="journal article" date="2017" name="Mycologia">
        <title>Fusarium algeriense, sp. nov., a novel toxigenic crown rot pathogen of durum wheat from Algeria is nested in the Fusarium burgessii species complex.</title>
        <authorList>
            <person name="Laraba I."/>
            <person name="Keddad A."/>
            <person name="Boureghda H."/>
            <person name="Abdallah N."/>
            <person name="Vaughan M.M."/>
            <person name="Proctor R.H."/>
            <person name="Busman M."/>
            <person name="O'Donnell K."/>
        </authorList>
    </citation>
    <scope>NUCLEOTIDE SEQUENCE</scope>
    <source>
        <strain evidence="2">NRRL 25174</strain>
    </source>
</reference>
<gene>
    <name evidence="2" type="ORF">FBEOM_2501</name>
</gene>
<feature type="region of interest" description="Disordered" evidence="1">
    <location>
        <begin position="1"/>
        <end position="40"/>
    </location>
</feature>
<keyword evidence="3" id="KW-1185">Reference proteome</keyword>
<evidence type="ECO:0000256" key="1">
    <source>
        <dbReference type="SAM" id="MobiDB-lite"/>
    </source>
</evidence>
<accession>A0A9P5AS01</accession>
<feature type="region of interest" description="Disordered" evidence="1">
    <location>
        <begin position="57"/>
        <end position="113"/>
    </location>
</feature>